<dbReference type="PANTHER" id="PTHR33116">
    <property type="entry name" value="REVERSE TRANSCRIPTASE ZINC-BINDING DOMAIN-CONTAINING PROTEIN-RELATED-RELATED"/>
    <property type="match status" value="1"/>
</dbReference>
<dbReference type="EMBL" id="LXQA010004722">
    <property type="protein sequence ID" value="MCH83144.1"/>
    <property type="molecule type" value="Genomic_DNA"/>
</dbReference>
<dbReference type="Proteomes" id="UP000265520">
    <property type="component" value="Unassembled WGS sequence"/>
</dbReference>
<organism evidence="1 2">
    <name type="scientific">Trifolium medium</name>
    <dbReference type="NCBI Taxonomy" id="97028"/>
    <lineage>
        <taxon>Eukaryota</taxon>
        <taxon>Viridiplantae</taxon>
        <taxon>Streptophyta</taxon>
        <taxon>Embryophyta</taxon>
        <taxon>Tracheophyta</taxon>
        <taxon>Spermatophyta</taxon>
        <taxon>Magnoliopsida</taxon>
        <taxon>eudicotyledons</taxon>
        <taxon>Gunneridae</taxon>
        <taxon>Pentapetalae</taxon>
        <taxon>rosids</taxon>
        <taxon>fabids</taxon>
        <taxon>Fabales</taxon>
        <taxon>Fabaceae</taxon>
        <taxon>Papilionoideae</taxon>
        <taxon>50 kb inversion clade</taxon>
        <taxon>NPAAA clade</taxon>
        <taxon>Hologalegina</taxon>
        <taxon>IRL clade</taxon>
        <taxon>Trifolieae</taxon>
        <taxon>Trifolium</taxon>
    </lineage>
</organism>
<proteinExistence type="predicted"/>
<protein>
    <submittedName>
        <fullName evidence="1">F-box protein</fullName>
    </submittedName>
</protein>
<keyword evidence="2" id="KW-1185">Reference proteome</keyword>
<dbReference type="AlphaFoldDB" id="A0A392MAA4"/>
<gene>
    <name evidence="1" type="ORF">A2U01_0003959</name>
</gene>
<evidence type="ECO:0000313" key="1">
    <source>
        <dbReference type="EMBL" id="MCH83144.1"/>
    </source>
</evidence>
<dbReference type="PANTHER" id="PTHR33116:SF78">
    <property type="entry name" value="OS12G0587133 PROTEIN"/>
    <property type="match status" value="1"/>
</dbReference>
<evidence type="ECO:0000313" key="2">
    <source>
        <dbReference type="Proteomes" id="UP000265520"/>
    </source>
</evidence>
<reference evidence="1 2" key="1">
    <citation type="journal article" date="2018" name="Front. Plant Sci.">
        <title>Red Clover (Trifolium pratense) and Zigzag Clover (T. medium) - A Picture of Genomic Similarities and Differences.</title>
        <authorList>
            <person name="Dluhosova J."/>
            <person name="Istvanek J."/>
            <person name="Nedelnik J."/>
            <person name="Repkova J."/>
        </authorList>
    </citation>
    <scope>NUCLEOTIDE SEQUENCE [LARGE SCALE GENOMIC DNA]</scope>
    <source>
        <strain evidence="2">cv. 10/8</strain>
        <tissue evidence="1">Leaf</tissue>
    </source>
</reference>
<name>A0A392MAA4_9FABA</name>
<sequence>MSSDHSWLGLGRDSVPISILQYADDTLCIGEASIDNLWALKAVLRGFEIASGLKVNFWKSCLIGVNVSDDFLGMAADFLNCRIGHTPFKYLGLPVGANPRNFATWEPMLNMPVKVWREVVKIQRKFLWGGLSKKNKICWVKWDDICKPKKEAGLGLRDLRLVNISLLAKWRWKLLAQDNEVWKEVIVAKYGLDITGKVNPGQTAATRLASKWWVDICNLDKDSDWFSRAVERKVVIWGAGLVINGGGSFGGGGIVLTGRSHETFNCCYSQLIRFSSLSTMINGSGELMRSPPLLCVFQYLEVCGPLKGQSEETEDVTGATDDLCFMWVGCRNVNSFVPALCVLF</sequence>
<comment type="caution">
    <text evidence="1">The sequence shown here is derived from an EMBL/GenBank/DDBJ whole genome shotgun (WGS) entry which is preliminary data.</text>
</comment>
<accession>A0A392MAA4</accession>